<dbReference type="PANTHER" id="PTHR43540:SF7">
    <property type="entry name" value="ISOCHORISMATASE FAMILY PROTEIN YECD"/>
    <property type="match status" value="1"/>
</dbReference>
<evidence type="ECO:0000259" key="2">
    <source>
        <dbReference type="Pfam" id="PF00857"/>
    </source>
</evidence>
<sequence length="185" mass="19923">MPLTQLEPNAALIIIDLQKGITAMPVSHPVSDVIQRSAELARAFRERGLPVVLVNVAGAAPGRTSRPRPDFSQFPADFAELVPELDAQPTDHRVTKHAFGAFPGTGLDDYLRSRGVTQIVLTGVATTIGVESTARSAYDHGYHIVFVSDAMADLSAAAHTHSIENIFPRMGEIDTTETVLARLRA</sequence>
<gene>
    <name evidence="3" type="ORF">ESZ00_02850</name>
</gene>
<feature type="domain" description="Isochorismatase-like" evidence="2">
    <location>
        <begin position="10"/>
        <end position="177"/>
    </location>
</feature>
<dbReference type="Gene3D" id="3.40.50.850">
    <property type="entry name" value="Isochorismatase-like"/>
    <property type="match status" value="1"/>
</dbReference>
<keyword evidence="1" id="KW-0378">Hydrolase</keyword>
<dbReference type="CDD" id="cd00431">
    <property type="entry name" value="cysteine_hydrolases"/>
    <property type="match status" value="1"/>
</dbReference>
<dbReference type="Pfam" id="PF00857">
    <property type="entry name" value="Isochorismatase"/>
    <property type="match status" value="1"/>
</dbReference>
<dbReference type="RefSeq" id="WP_129206677.1">
    <property type="nucleotide sequence ID" value="NZ_BMGU01000001.1"/>
</dbReference>
<evidence type="ECO:0000256" key="1">
    <source>
        <dbReference type="ARBA" id="ARBA00022801"/>
    </source>
</evidence>
<dbReference type="SUPFAM" id="SSF52499">
    <property type="entry name" value="Isochorismatase-like hydrolases"/>
    <property type="match status" value="1"/>
</dbReference>
<accession>A0A4Q1SHP3</accession>
<dbReference type="AlphaFoldDB" id="A0A4Q1SHP3"/>
<reference evidence="3 4" key="1">
    <citation type="journal article" date="2016" name="Int. J. Syst. Evol. Microbiol.">
        <title>Acidipila dinghuensis sp. nov., an acidobacterium isolated from forest soil.</title>
        <authorList>
            <person name="Jiang Y.W."/>
            <person name="Wang J."/>
            <person name="Chen M.H."/>
            <person name="Lv Y.Y."/>
            <person name="Qiu L.H."/>
        </authorList>
    </citation>
    <scope>NUCLEOTIDE SEQUENCE [LARGE SCALE GENOMIC DNA]</scope>
    <source>
        <strain evidence="3 4">DHOF10</strain>
    </source>
</reference>
<protein>
    <submittedName>
        <fullName evidence="3">Isochorismatase family protein</fullName>
    </submittedName>
</protein>
<dbReference type="InterPro" id="IPR000868">
    <property type="entry name" value="Isochorismatase-like_dom"/>
</dbReference>
<dbReference type="EMBL" id="SDMK01000001">
    <property type="protein sequence ID" value="RXS96895.1"/>
    <property type="molecule type" value="Genomic_DNA"/>
</dbReference>
<evidence type="ECO:0000313" key="3">
    <source>
        <dbReference type="EMBL" id="RXS96895.1"/>
    </source>
</evidence>
<name>A0A4Q1SHP3_9BACT</name>
<dbReference type="GO" id="GO:0016787">
    <property type="term" value="F:hydrolase activity"/>
    <property type="evidence" value="ECO:0007669"/>
    <property type="project" value="UniProtKB-KW"/>
</dbReference>
<dbReference type="InterPro" id="IPR036380">
    <property type="entry name" value="Isochorismatase-like_sf"/>
</dbReference>
<organism evidence="3 4">
    <name type="scientific">Silvibacterium dinghuense</name>
    <dbReference type="NCBI Taxonomy" id="1560006"/>
    <lineage>
        <taxon>Bacteria</taxon>
        <taxon>Pseudomonadati</taxon>
        <taxon>Acidobacteriota</taxon>
        <taxon>Terriglobia</taxon>
        <taxon>Terriglobales</taxon>
        <taxon>Acidobacteriaceae</taxon>
        <taxon>Silvibacterium</taxon>
    </lineage>
</organism>
<keyword evidence="4" id="KW-1185">Reference proteome</keyword>
<dbReference type="OrthoDB" id="9785724at2"/>
<dbReference type="InterPro" id="IPR050272">
    <property type="entry name" value="Isochorismatase-like_hydrls"/>
</dbReference>
<dbReference type="PANTHER" id="PTHR43540">
    <property type="entry name" value="PEROXYUREIDOACRYLATE/UREIDOACRYLATE AMIDOHYDROLASE-RELATED"/>
    <property type="match status" value="1"/>
</dbReference>
<dbReference type="Proteomes" id="UP000290253">
    <property type="component" value="Unassembled WGS sequence"/>
</dbReference>
<evidence type="ECO:0000313" key="4">
    <source>
        <dbReference type="Proteomes" id="UP000290253"/>
    </source>
</evidence>
<comment type="caution">
    <text evidence="3">The sequence shown here is derived from an EMBL/GenBank/DDBJ whole genome shotgun (WGS) entry which is preliminary data.</text>
</comment>
<proteinExistence type="predicted"/>